<evidence type="ECO:0000313" key="2">
    <source>
        <dbReference type="Proteomes" id="UP000474802"/>
    </source>
</evidence>
<reference evidence="1 2" key="1">
    <citation type="submission" date="2020-02" db="EMBL/GenBank/DDBJ databases">
        <authorList>
            <person name="Khan S.A."/>
            <person name="Jeon C.O."/>
            <person name="Chun B.H."/>
        </authorList>
    </citation>
    <scope>NUCLEOTIDE SEQUENCE [LARGE SCALE GENOMIC DNA]</scope>
    <source>
        <strain evidence="1 2">H239</strain>
    </source>
</reference>
<gene>
    <name evidence="1" type="ORF">G5575_14030</name>
</gene>
<protein>
    <submittedName>
        <fullName evidence="1">Uncharacterized protein</fullName>
    </submittedName>
</protein>
<dbReference type="Proteomes" id="UP000474802">
    <property type="component" value="Unassembled WGS sequence"/>
</dbReference>
<name>A0A6M1SGM3_9HYPH</name>
<evidence type="ECO:0000313" key="1">
    <source>
        <dbReference type="EMBL" id="NGP18617.1"/>
    </source>
</evidence>
<sequence length="79" mass="8812">MQVNVFISEIEHEGERTQMLVLPTGPEAMIPNHLQHRNWRYFATTDADDQCIGMPKGEVGVALSVAEYLLTTPSVARLS</sequence>
<keyword evidence="2" id="KW-1185">Reference proteome</keyword>
<dbReference type="EMBL" id="JAALFG010000003">
    <property type="protein sequence ID" value="NGP18617.1"/>
    <property type="molecule type" value="Genomic_DNA"/>
</dbReference>
<reference evidence="1 2" key="2">
    <citation type="submission" date="2020-03" db="EMBL/GenBank/DDBJ databases">
        <title>Devosia chinhatensis sp. nov., isolated from a hexachlorocyclohexane (HCH) dump site in India.</title>
        <authorList>
            <person name="Kumar M."/>
            <person name="Lal R."/>
        </authorList>
    </citation>
    <scope>NUCLEOTIDE SEQUENCE [LARGE SCALE GENOMIC DNA]</scope>
    <source>
        <strain evidence="1 2">H239</strain>
    </source>
</reference>
<organism evidence="1 2">
    <name type="scientific">Devosia aurantiaca</name>
    <dbReference type="NCBI Taxonomy" id="2714858"/>
    <lineage>
        <taxon>Bacteria</taxon>
        <taxon>Pseudomonadati</taxon>
        <taxon>Pseudomonadota</taxon>
        <taxon>Alphaproteobacteria</taxon>
        <taxon>Hyphomicrobiales</taxon>
        <taxon>Devosiaceae</taxon>
        <taxon>Devosia</taxon>
    </lineage>
</organism>
<comment type="caution">
    <text evidence="1">The sequence shown here is derived from an EMBL/GenBank/DDBJ whole genome shotgun (WGS) entry which is preliminary data.</text>
</comment>
<dbReference type="AlphaFoldDB" id="A0A6M1SGM3"/>
<accession>A0A6M1SGM3</accession>
<proteinExistence type="predicted"/>
<dbReference type="RefSeq" id="WP_164534873.1">
    <property type="nucleotide sequence ID" value="NZ_JAALFG010000003.1"/>
</dbReference>